<proteinExistence type="predicted"/>
<evidence type="ECO:0000313" key="2">
    <source>
        <dbReference type="Proteomes" id="UP001530400"/>
    </source>
</evidence>
<reference evidence="1 2" key="1">
    <citation type="submission" date="2024-10" db="EMBL/GenBank/DDBJ databases">
        <title>Updated reference genomes for cyclostephanoid diatoms.</title>
        <authorList>
            <person name="Roberts W.R."/>
            <person name="Alverson A.J."/>
        </authorList>
    </citation>
    <scope>NUCLEOTIDE SEQUENCE [LARGE SCALE GENOMIC DNA]</scope>
    <source>
        <strain evidence="1 2">AJA010-31</strain>
    </source>
</reference>
<name>A0ABD3NQ36_9STRA</name>
<dbReference type="EMBL" id="JALLPJ020001021">
    <property type="protein sequence ID" value="KAL3777887.1"/>
    <property type="molecule type" value="Genomic_DNA"/>
</dbReference>
<sequence length="89" mass="10265">MEQYAEAKPLHESFYYVSSSWPESLSYQTDRRDADTNSEILKTGSSSTSEHCVLEFLSSRLQILMDRLLDVYSVMSVERRFGSVLLDTM</sequence>
<comment type="caution">
    <text evidence="1">The sequence shown here is derived from an EMBL/GenBank/DDBJ whole genome shotgun (WGS) entry which is preliminary data.</text>
</comment>
<gene>
    <name evidence="1" type="ORF">ACHAWO_001514</name>
</gene>
<accession>A0ABD3NQ36</accession>
<dbReference type="Proteomes" id="UP001530400">
    <property type="component" value="Unassembled WGS sequence"/>
</dbReference>
<evidence type="ECO:0000313" key="1">
    <source>
        <dbReference type="EMBL" id="KAL3777887.1"/>
    </source>
</evidence>
<protein>
    <submittedName>
        <fullName evidence="1">Uncharacterized protein</fullName>
    </submittedName>
</protein>
<dbReference type="AlphaFoldDB" id="A0ABD3NQ36"/>
<organism evidence="1 2">
    <name type="scientific">Cyclotella atomus</name>
    <dbReference type="NCBI Taxonomy" id="382360"/>
    <lineage>
        <taxon>Eukaryota</taxon>
        <taxon>Sar</taxon>
        <taxon>Stramenopiles</taxon>
        <taxon>Ochrophyta</taxon>
        <taxon>Bacillariophyta</taxon>
        <taxon>Coscinodiscophyceae</taxon>
        <taxon>Thalassiosirophycidae</taxon>
        <taxon>Stephanodiscales</taxon>
        <taxon>Stephanodiscaceae</taxon>
        <taxon>Cyclotella</taxon>
    </lineage>
</organism>
<keyword evidence="2" id="KW-1185">Reference proteome</keyword>